<sequence>MASSPRSAMDEDEVSEVISTNALAWLVCSAVSILANAWGILSVSAKQKKWKPLEFLICTLAGTHILNMAIPITMYCVITLRRQHSSYQWNEGLCKVFVSTFYTLTLVTCFSVTSLSYHRMWMVRWPVNYRLSNTKKQAVHTVMGIWMVSFILSTLPAVGWHDTIDRFYARDCRFIVTEIGLGFGVCFLLLIGGSVAMGIICIGIALFQTFAIHAGHKADKNKFNVPTIVVEDAQGKRRSSIDGSESLKTSLQITYLISGIVFIYDFLTGFPILVVSFASLKYDRSYSWMVLCVLWCSIAQSILLPMFLWACDRYRADVRMVWEKCVAIMSNDDVDEENSQDGGIHADLIYDRPYDYSSAADIMTVDRIAKYEFSTLEMGVPQGYPLQLQEDKMQYLQVPPTRRFSHDETDMWTSGQIPSYLHHWGSTEDVMGLVHYNSSLPRHERRRSNPVSYHEESHPHRKRRRSEDSGHMLKQLPRVSGGERYEEADLRCFSRDEVINFIDETPLPSPMKSPRRTSTISLIPDVYEQHIILYPHFPLTDFEREPHALRRLSQHGRSCSRGGSPDGSHRADRACGGESSRACRSGSLREHRREGKHQGELVPTGQSLRTGEHSSHRPSRTGAHRAGPDWGGHKHLTTGDSKGSTNSFISSPSASASGYITFHSDSIGSAT</sequence>
<organism evidence="8 9">
    <name type="scientific">Salmo salar</name>
    <name type="common">Atlantic salmon</name>
    <dbReference type="NCBI Taxonomy" id="8030"/>
    <lineage>
        <taxon>Eukaryota</taxon>
        <taxon>Metazoa</taxon>
        <taxon>Chordata</taxon>
        <taxon>Craniata</taxon>
        <taxon>Vertebrata</taxon>
        <taxon>Euteleostomi</taxon>
        <taxon>Actinopterygii</taxon>
        <taxon>Neopterygii</taxon>
        <taxon>Teleostei</taxon>
        <taxon>Protacanthopterygii</taxon>
        <taxon>Salmoniformes</taxon>
        <taxon>Salmonidae</taxon>
        <taxon>Salmoninae</taxon>
        <taxon>Salmo</taxon>
    </lineage>
</organism>
<gene>
    <name evidence="9" type="primary">gpr153</name>
</gene>
<evidence type="ECO:0000313" key="8">
    <source>
        <dbReference type="Proteomes" id="UP001652741"/>
    </source>
</evidence>
<dbReference type="PROSITE" id="PS50262">
    <property type="entry name" value="G_PROTEIN_RECEP_F1_2"/>
    <property type="match status" value="1"/>
</dbReference>
<dbReference type="GO" id="GO:0016020">
    <property type="term" value="C:membrane"/>
    <property type="evidence" value="ECO:0007669"/>
    <property type="project" value="UniProtKB-SubCell"/>
</dbReference>
<dbReference type="PRINTS" id="PR01991">
    <property type="entry name" value="GPR153GPR162"/>
</dbReference>
<dbReference type="STRING" id="8030.ENSSSAP00000015515"/>
<feature type="transmembrane region" description="Helical" evidence="6">
    <location>
        <begin position="100"/>
        <end position="117"/>
    </location>
</feature>
<evidence type="ECO:0000256" key="6">
    <source>
        <dbReference type="SAM" id="Phobius"/>
    </source>
</evidence>
<dbReference type="KEGG" id="sasa:106572203"/>
<evidence type="ECO:0000313" key="9">
    <source>
        <dbReference type="RefSeq" id="XP_014001646.1"/>
    </source>
</evidence>
<evidence type="ECO:0000256" key="5">
    <source>
        <dbReference type="SAM" id="MobiDB-lite"/>
    </source>
</evidence>
<dbReference type="Pfam" id="PF00001">
    <property type="entry name" value="7tm_1"/>
    <property type="match status" value="1"/>
</dbReference>
<dbReference type="InterPro" id="IPR000276">
    <property type="entry name" value="GPCR_Rhodpsn"/>
</dbReference>
<dbReference type="InterPro" id="IPR022335">
    <property type="entry name" value="GPR153"/>
</dbReference>
<protein>
    <submittedName>
        <fullName evidence="9">Probable G-protein coupled receptor 153 isoform X1</fullName>
    </submittedName>
</protein>
<feature type="transmembrane region" description="Helical" evidence="6">
    <location>
        <begin position="179"/>
        <end position="207"/>
    </location>
</feature>
<dbReference type="CDD" id="cd15907">
    <property type="entry name" value="7tmA_GPR153"/>
    <property type="match status" value="1"/>
</dbReference>
<keyword evidence="8" id="KW-1185">Reference proteome</keyword>
<proteinExistence type="predicted"/>
<dbReference type="AlphaFoldDB" id="A0A1S3MFF1"/>
<feature type="transmembrane region" description="Helical" evidence="6">
    <location>
        <begin position="55"/>
        <end position="80"/>
    </location>
</feature>
<dbReference type="Bgee" id="ENSSSAG00000007523">
    <property type="expression patterns" value="Expressed in brain and 9 other cell types or tissues"/>
</dbReference>
<dbReference type="CTD" id="387509"/>
<evidence type="ECO:0000259" key="7">
    <source>
        <dbReference type="PROSITE" id="PS50262"/>
    </source>
</evidence>
<comment type="subcellular location">
    <subcellularLocation>
        <location evidence="1">Membrane</location>
    </subcellularLocation>
</comment>
<dbReference type="OrthoDB" id="9887972at2759"/>
<dbReference type="GeneID" id="106572203"/>
<reference evidence="9" key="1">
    <citation type="submission" date="2025-08" db="UniProtKB">
        <authorList>
            <consortium name="RefSeq"/>
        </authorList>
    </citation>
    <scope>IDENTIFICATION</scope>
</reference>
<feature type="compositionally biased region" description="Low complexity" evidence="5">
    <location>
        <begin position="644"/>
        <end position="657"/>
    </location>
</feature>
<dbReference type="InterPro" id="IPR022347">
    <property type="entry name" value="GCR_153/162"/>
</dbReference>
<dbReference type="PaxDb" id="8030-ENSSSAP00000015515"/>
<name>A0A1S3MFF1_SALSA</name>
<feature type="domain" description="G-protein coupled receptors family 1 profile" evidence="7">
    <location>
        <begin position="35"/>
        <end position="158"/>
    </location>
</feature>
<dbReference type="SUPFAM" id="SSF81321">
    <property type="entry name" value="Family A G protein-coupled receptor-like"/>
    <property type="match status" value="1"/>
</dbReference>
<feature type="region of interest" description="Disordered" evidence="5">
    <location>
        <begin position="553"/>
        <end position="671"/>
    </location>
</feature>
<evidence type="ECO:0000256" key="3">
    <source>
        <dbReference type="ARBA" id="ARBA00022989"/>
    </source>
</evidence>
<dbReference type="RefSeq" id="XP_014001646.1">
    <property type="nucleotide sequence ID" value="XM_014146171.2"/>
</dbReference>
<keyword evidence="4 6" id="KW-0472">Membrane</keyword>
<dbReference type="PRINTS" id="PR01992">
    <property type="entry name" value="GPR153"/>
</dbReference>
<dbReference type="GO" id="GO:0004930">
    <property type="term" value="F:G protein-coupled receptor activity"/>
    <property type="evidence" value="ECO:0007669"/>
    <property type="project" value="InterPro"/>
</dbReference>
<feature type="transmembrane region" description="Helical" evidence="6">
    <location>
        <begin position="138"/>
        <end position="159"/>
    </location>
</feature>
<dbReference type="Proteomes" id="UP001652741">
    <property type="component" value="Chromosome ssa15"/>
</dbReference>
<dbReference type="Gene3D" id="1.20.1070.10">
    <property type="entry name" value="Rhodopsin 7-helix transmembrane proteins"/>
    <property type="match status" value="1"/>
</dbReference>
<keyword evidence="3 6" id="KW-1133">Transmembrane helix</keyword>
<feature type="compositionally biased region" description="Basic and acidic residues" evidence="5">
    <location>
        <begin position="587"/>
        <end position="599"/>
    </location>
</feature>
<evidence type="ECO:0000256" key="2">
    <source>
        <dbReference type="ARBA" id="ARBA00022692"/>
    </source>
</evidence>
<keyword evidence="9" id="KW-0675">Receptor</keyword>
<dbReference type="PANTHER" id="PTHR16518:SF4">
    <property type="entry name" value="G-PROTEIN COUPLED RECEPTOR 153 ISOFORM X1-RELATED"/>
    <property type="match status" value="1"/>
</dbReference>
<dbReference type="InterPro" id="IPR017452">
    <property type="entry name" value="GPCR_Rhodpsn_7TM"/>
</dbReference>
<feature type="region of interest" description="Disordered" evidence="5">
    <location>
        <begin position="440"/>
        <end position="482"/>
    </location>
</feature>
<keyword evidence="2 6" id="KW-0812">Transmembrane</keyword>
<feature type="transmembrane region" description="Helical" evidence="6">
    <location>
        <begin position="286"/>
        <end position="310"/>
    </location>
</feature>
<evidence type="ECO:0000256" key="4">
    <source>
        <dbReference type="ARBA" id="ARBA00023136"/>
    </source>
</evidence>
<evidence type="ECO:0000256" key="1">
    <source>
        <dbReference type="ARBA" id="ARBA00004370"/>
    </source>
</evidence>
<feature type="transmembrane region" description="Helical" evidence="6">
    <location>
        <begin position="22"/>
        <end position="43"/>
    </location>
</feature>
<feature type="transmembrane region" description="Helical" evidence="6">
    <location>
        <begin position="253"/>
        <end position="280"/>
    </location>
</feature>
<accession>A0A1S3MFF1</accession>
<dbReference type="PANTHER" id="PTHR16518">
    <property type="entry name" value="G-PROTEIN COUPLED RECEPTOR 153, 162"/>
    <property type="match status" value="1"/>
</dbReference>